<accession>A0ABP1GFE4</accession>
<proteinExistence type="predicted"/>
<sequence length="797" mass="85361">MVATTKDKDERVGPRNLIEGSTRRQMFFSIWFNQTYQGIQITLAYNISVYLVRHFSAGESEERIGQLTGILASAFSSAQFCTSYGWGLITDKVGRKPVVVLANFIMGIATLGLGLAPTYWLAVMARCLGGAANGSGVAIKTMLAEACDATSQARGMAFLNLGWGMGNILGPMIGGFLSQPCDRWPNFPLCDGGNGLFARQPFLPPCLVVGVLSLLAMTNSAFMMVETHPRMRKLPKKAPGPKKAPAIASMEDGTSVPNSASVESGILSEEKKPLSMFAKSAQVPDGLGRPSIDEPASPMMSRLSSGIGAGKEEARQMLRRASSRFNGLLSGYRSLSVQSDDLDRHEYVLEMSNTREPDNGVKPGSGWEDRQGLVPNEHPQAPEEALGSLPRLSESPKKAGDPDAAADSLTASHRRHSLGGAMTSSRAPRTPRFFFGRSSSLQEGAEQAGSGGASQGKSMFGRWKRKGDYSALENQEDIWKHAESRQAAMDEDFRADSSDEDEFGEDMPMLQRNGSAAINAKLSFELPGQSGLQDWVGGGQVPVSPRPSGRLLSGQLSSRLSAHLPSQLPAEQLQTAVSKPESSLEEGGLEPRVPWYRQRSLQLVLAGYASIAFLMNFLEELTPIYASAPYRLGGLNLTPDQIALPVSFAGLGLVFFALLVYPRVQRRLGCMSCAKLGLILAIPLALAIPMSSFAAPHYAAIQACLIPTMGFKAICSIMCMTSSMILVNLTAPLEDIGPVNGFGNMLAAGMRALGPALAGQLWALSLAVVDSGAQFVAFGVVASAFLCTRLLYGRMRI</sequence>
<reference evidence="8 9" key="1">
    <citation type="submission" date="2024-06" db="EMBL/GenBank/DDBJ databases">
        <authorList>
            <person name="Kraege A."/>
            <person name="Thomma B."/>
        </authorList>
    </citation>
    <scope>NUCLEOTIDE SEQUENCE [LARGE SCALE GENOMIC DNA]</scope>
</reference>
<feature type="region of interest" description="Disordered" evidence="6">
    <location>
        <begin position="441"/>
        <end position="461"/>
    </location>
</feature>
<keyword evidence="9" id="KW-1185">Reference proteome</keyword>
<evidence type="ECO:0000256" key="1">
    <source>
        <dbReference type="ARBA" id="ARBA00004141"/>
    </source>
</evidence>
<dbReference type="PANTHER" id="PTHR23504">
    <property type="entry name" value="MAJOR FACILITATOR SUPERFAMILY DOMAIN-CONTAINING PROTEIN 10"/>
    <property type="match status" value="1"/>
</dbReference>
<keyword evidence="3 7" id="KW-0812">Transmembrane</keyword>
<organism evidence="8 9">
    <name type="scientific">Coccomyxa viridis</name>
    <dbReference type="NCBI Taxonomy" id="1274662"/>
    <lineage>
        <taxon>Eukaryota</taxon>
        <taxon>Viridiplantae</taxon>
        <taxon>Chlorophyta</taxon>
        <taxon>core chlorophytes</taxon>
        <taxon>Trebouxiophyceae</taxon>
        <taxon>Trebouxiophyceae incertae sedis</taxon>
        <taxon>Coccomyxaceae</taxon>
        <taxon>Coccomyxa</taxon>
    </lineage>
</organism>
<dbReference type="InterPro" id="IPR036259">
    <property type="entry name" value="MFS_trans_sf"/>
</dbReference>
<feature type="transmembrane region" description="Helical" evidence="7">
    <location>
        <begin position="676"/>
        <end position="699"/>
    </location>
</feature>
<feature type="transmembrane region" description="Helical" evidence="7">
    <location>
        <begin position="202"/>
        <end position="225"/>
    </location>
</feature>
<evidence type="ECO:0000256" key="6">
    <source>
        <dbReference type="SAM" id="MobiDB-lite"/>
    </source>
</evidence>
<feature type="region of interest" description="Disordered" evidence="6">
    <location>
        <begin position="350"/>
        <end position="410"/>
    </location>
</feature>
<feature type="compositionally biased region" description="Basic and acidic residues" evidence="6">
    <location>
        <begin position="350"/>
        <end position="359"/>
    </location>
</feature>
<evidence type="ECO:0000256" key="7">
    <source>
        <dbReference type="SAM" id="Phobius"/>
    </source>
</evidence>
<evidence type="ECO:0000256" key="5">
    <source>
        <dbReference type="ARBA" id="ARBA00023136"/>
    </source>
</evidence>
<feature type="transmembrane region" description="Helical" evidence="7">
    <location>
        <begin position="775"/>
        <end position="792"/>
    </location>
</feature>
<dbReference type="Gene3D" id="1.20.1250.20">
    <property type="entry name" value="MFS general substrate transporter like domains"/>
    <property type="match status" value="2"/>
</dbReference>
<dbReference type="PANTHER" id="PTHR23504:SF117">
    <property type="entry name" value="MAJOR FACILITATOR SUPERFAMILY PROTEIN"/>
    <property type="match status" value="1"/>
</dbReference>
<feature type="transmembrane region" description="Helical" evidence="7">
    <location>
        <begin position="642"/>
        <end position="664"/>
    </location>
</feature>
<evidence type="ECO:0000313" key="8">
    <source>
        <dbReference type="EMBL" id="CAL5230027.1"/>
    </source>
</evidence>
<feature type="transmembrane region" description="Helical" evidence="7">
    <location>
        <begin position="711"/>
        <end position="731"/>
    </location>
</feature>
<gene>
    <name evidence="8" type="primary">g13471</name>
    <name evidence="8" type="ORF">VP750_LOCUS11933</name>
</gene>
<feature type="transmembrane region" description="Helical" evidence="7">
    <location>
        <begin position="98"/>
        <end position="120"/>
    </location>
</feature>
<keyword evidence="5 7" id="KW-0472">Membrane</keyword>
<evidence type="ECO:0000256" key="2">
    <source>
        <dbReference type="ARBA" id="ARBA00022448"/>
    </source>
</evidence>
<feature type="transmembrane region" description="Helical" evidence="7">
    <location>
        <begin position="601"/>
        <end position="618"/>
    </location>
</feature>
<keyword evidence="2" id="KW-0813">Transport</keyword>
<name>A0ABP1GFE4_9CHLO</name>
<keyword evidence="4 7" id="KW-1133">Transmembrane helix</keyword>
<comment type="caution">
    <text evidence="8">The sequence shown here is derived from an EMBL/GenBank/DDBJ whole genome shotgun (WGS) entry which is preliminary data.</text>
</comment>
<protein>
    <submittedName>
        <fullName evidence="8">G13471 protein</fullName>
    </submittedName>
</protein>
<comment type="subcellular location">
    <subcellularLocation>
        <location evidence="1">Membrane</location>
        <topology evidence="1">Multi-pass membrane protein</topology>
    </subcellularLocation>
</comment>
<dbReference type="Pfam" id="PF07690">
    <property type="entry name" value="MFS_1"/>
    <property type="match status" value="1"/>
</dbReference>
<evidence type="ECO:0000256" key="3">
    <source>
        <dbReference type="ARBA" id="ARBA00022692"/>
    </source>
</evidence>
<dbReference type="Proteomes" id="UP001497392">
    <property type="component" value="Unassembled WGS sequence"/>
</dbReference>
<evidence type="ECO:0000256" key="4">
    <source>
        <dbReference type="ARBA" id="ARBA00022989"/>
    </source>
</evidence>
<dbReference type="SUPFAM" id="SSF103473">
    <property type="entry name" value="MFS general substrate transporter"/>
    <property type="match status" value="1"/>
</dbReference>
<evidence type="ECO:0000313" key="9">
    <source>
        <dbReference type="Proteomes" id="UP001497392"/>
    </source>
</evidence>
<dbReference type="InterPro" id="IPR011701">
    <property type="entry name" value="MFS"/>
</dbReference>
<feature type="region of interest" description="Disordered" evidence="6">
    <location>
        <begin position="233"/>
        <end position="264"/>
    </location>
</feature>
<dbReference type="EMBL" id="CAXHTA020000021">
    <property type="protein sequence ID" value="CAL5230027.1"/>
    <property type="molecule type" value="Genomic_DNA"/>
</dbReference>